<name>A0A649VST2_9CAUD</name>
<protein>
    <submittedName>
        <fullName evidence="1">Uncharacterized protein</fullName>
    </submittedName>
</protein>
<proteinExistence type="predicted"/>
<dbReference type="RefSeq" id="YP_010059624.1">
    <property type="nucleotide sequence ID" value="NC_054726.1"/>
</dbReference>
<sequence>MTMDPDQLLEAIQRNATQLTERHSAEQAETLAQDILALDEWLSKGGFLPKEWARNR</sequence>
<accession>A0A649VST2</accession>
<dbReference type="EMBL" id="MN586040">
    <property type="protein sequence ID" value="QGJ95009.1"/>
    <property type="molecule type" value="Genomic_DNA"/>
</dbReference>
<dbReference type="KEGG" id="vg:64766856"/>
<dbReference type="GeneID" id="64766856"/>
<keyword evidence="2" id="KW-1185">Reference proteome</keyword>
<evidence type="ECO:0000313" key="1">
    <source>
        <dbReference type="EMBL" id="QGJ95009.1"/>
    </source>
</evidence>
<dbReference type="Proteomes" id="UP000423065">
    <property type="component" value="Segment"/>
</dbReference>
<reference evidence="1 2" key="1">
    <citation type="submission" date="2019-10" db="EMBL/GenBank/DDBJ databases">
        <authorList>
            <person name="Garlena R.A."/>
            <person name="Russell D.A."/>
            <person name="Pope W.H."/>
            <person name="Jacobs-Sera D."/>
            <person name="Hatfull G.F."/>
        </authorList>
    </citation>
    <scope>NUCLEOTIDE SEQUENCE [LARGE SCALE GENOMIC DNA]</scope>
</reference>
<gene>
    <name evidence="1" type="primary">149</name>
    <name evidence="1" type="ORF">SEA_STORMAGEDDON_149</name>
</gene>
<evidence type="ECO:0000313" key="2">
    <source>
        <dbReference type="Proteomes" id="UP000423065"/>
    </source>
</evidence>
<organism evidence="1 2">
    <name type="scientific">Gordonia phage Stormageddon</name>
    <dbReference type="NCBI Taxonomy" id="2656541"/>
    <lineage>
        <taxon>Viruses</taxon>
        <taxon>Duplodnaviria</taxon>
        <taxon>Heunggongvirae</taxon>
        <taxon>Uroviricota</taxon>
        <taxon>Caudoviricetes</taxon>
        <taxon>Stormageddonvirus</taxon>
        <taxon>Stormageddonvirus Stormageddon</taxon>
    </lineage>
</organism>